<dbReference type="Proteomes" id="UP000283975">
    <property type="component" value="Unassembled WGS sequence"/>
</dbReference>
<gene>
    <name evidence="2" type="ORF">DW839_32990</name>
</gene>
<organism evidence="2 3">
    <name type="scientific">Enterocloster bolteae</name>
    <dbReference type="NCBI Taxonomy" id="208479"/>
    <lineage>
        <taxon>Bacteria</taxon>
        <taxon>Bacillati</taxon>
        <taxon>Bacillota</taxon>
        <taxon>Clostridia</taxon>
        <taxon>Lachnospirales</taxon>
        <taxon>Lachnospiraceae</taxon>
        <taxon>Enterocloster</taxon>
    </lineage>
</organism>
<dbReference type="InterPro" id="IPR025484">
    <property type="entry name" value="DUF4376"/>
</dbReference>
<dbReference type="EMBL" id="QSHZ01000089">
    <property type="protein sequence ID" value="RHC44822.1"/>
    <property type="molecule type" value="Genomic_DNA"/>
</dbReference>
<protein>
    <submittedName>
        <fullName evidence="2">Acyl carrier protein</fullName>
    </submittedName>
</protein>
<evidence type="ECO:0000259" key="1">
    <source>
        <dbReference type="Pfam" id="PF14301"/>
    </source>
</evidence>
<comment type="caution">
    <text evidence="2">The sequence shown here is derived from an EMBL/GenBank/DDBJ whole genome shotgun (WGS) entry which is preliminary data.</text>
</comment>
<evidence type="ECO:0000313" key="3">
    <source>
        <dbReference type="Proteomes" id="UP000283975"/>
    </source>
</evidence>
<reference evidence="2 3" key="1">
    <citation type="submission" date="2018-08" db="EMBL/GenBank/DDBJ databases">
        <title>A genome reference for cultivated species of the human gut microbiota.</title>
        <authorList>
            <person name="Zou Y."/>
            <person name="Xue W."/>
            <person name="Luo G."/>
        </authorList>
    </citation>
    <scope>NUCLEOTIDE SEQUENCE [LARGE SCALE GENOMIC DNA]</scope>
    <source>
        <strain evidence="2 3">AM35-14</strain>
    </source>
</reference>
<feature type="domain" description="DUF4376" evidence="1">
    <location>
        <begin position="99"/>
        <end position="209"/>
    </location>
</feature>
<dbReference type="AlphaFoldDB" id="A0A414ADR5"/>
<accession>A0A414ADR5</accession>
<proteinExistence type="predicted"/>
<name>A0A414ADR5_9FIRM</name>
<sequence length="249" mass="27852">MEKIRIGKEKRRYEISSIRPESANVLEIVFTDAIPAIWGDITIYTDDGTEATTLHGYETVWKQEGNRVWLSNDGSVYTPPVPPEPAVPPEPYVPTLAEVQDNKKAEVNAACEAMIVSGVNVTLADGTVEHFDLKERDQLNLFGKQIQVNAGLESIEYHTDTTPTTNCKYYSNADMQSIIQTAMWHVSYHQTYCISLKVWIDACQTIEEVQEIFYGADVPEQYRSEVLDAYLVQIAAEIGVGEDGTPIAE</sequence>
<dbReference type="Pfam" id="PF14301">
    <property type="entry name" value="DUF4376"/>
    <property type="match status" value="1"/>
</dbReference>
<evidence type="ECO:0000313" key="2">
    <source>
        <dbReference type="EMBL" id="RHC44822.1"/>
    </source>
</evidence>